<dbReference type="Proteomes" id="UP000238392">
    <property type="component" value="Unassembled WGS sequence"/>
</dbReference>
<comment type="caution">
    <text evidence="2">The sequence shown here is derived from an EMBL/GenBank/DDBJ whole genome shotgun (WGS) entry which is preliminary data.</text>
</comment>
<accession>A0A2T0WE92</accession>
<dbReference type="SUPFAM" id="SSF54427">
    <property type="entry name" value="NTF2-like"/>
    <property type="match status" value="1"/>
</dbReference>
<sequence>MMKAICLSLAQMASALAVGRAAVKATYGGLIGMLDLEIDFSFDESLQTGPDYAVVRTRSGGQITIKGDAPATIPNANQELFVLHREEGTAWKIAR</sequence>
<dbReference type="Gene3D" id="3.10.450.50">
    <property type="match status" value="1"/>
</dbReference>
<proteinExistence type="predicted"/>
<reference evidence="2 3" key="1">
    <citation type="submission" date="2018-03" db="EMBL/GenBank/DDBJ databases">
        <title>Genomic Encyclopedia of Archaeal and Bacterial Type Strains, Phase II (KMG-II): from individual species to whole genera.</title>
        <authorList>
            <person name="Goeker M."/>
        </authorList>
    </citation>
    <scope>NUCLEOTIDE SEQUENCE [LARGE SCALE GENOMIC DNA]</scope>
    <source>
        <strain evidence="2 3">DSM 100212</strain>
    </source>
</reference>
<organism evidence="2 3">
    <name type="scientific">Donghicola tyrosinivorans</name>
    <dbReference type="NCBI Taxonomy" id="1652492"/>
    <lineage>
        <taxon>Bacteria</taxon>
        <taxon>Pseudomonadati</taxon>
        <taxon>Pseudomonadota</taxon>
        <taxon>Alphaproteobacteria</taxon>
        <taxon>Rhodobacterales</taxon>
        <taxon>Roseobacteraceae</taxon>
        <taxon>Donghicola</taxon>
    </lineage>
</organism>
<feature type="signal peptide" evidence="1">
    <location>
        <begin position="1"/>
        <end position="17"/>
    </location>
</feature>
<feature type="chain" id="PRO_5015563009" evidence="1">
    <location>
        <begin position="18"/>
        <end position="95"/>
    </location>
</feature>
<evidence type="ECO:0000313" key="2">
    <source>
        <dbReference type="EMBL" id="PRY85033.1"/>
    </source>
</evidence>
<dbReference type="InterPro" id="IPR032710">
    <property type="entry name" value="NTF2-like_dom_sf"/>
</dbReference>
<name>A0A2T0WE92_9RHOB</name>
<keyword evidence="1" id="KW-0732">Signal</keyword>
<evidence type="ECO:0000313" key="3">
    <source>
        <dbReference type="Proteomes" id="UP000238392"/>
    </source>
</evidence>
<evidence type="ECO:0000256" key="1">
    <source>
        <dbReference type="SAM" id="SignalP"/>
    </source>
</evidence>
<dbReference type="EMBL" id="PVTQ01000018">
    <property type="protein sequence ID" value="PRY85033.1"/>
    <property type="molecule type" value="Genomic_DNA"/>
</dbReference>
<keyword evidence="3" id="KW-1185">Reference proteome</keyword>
<protein>
    <submittedName>
        <fullName evidence="2">Uncharacterized protein</fullName>
    </submittedName>
</protein>
<dbReference type="AlphaFoldDB" id="A0A2T0WE92"/>
<gene>
    <name evidence="2" type="ORF">CLV74_1184</name>
</gene>